<organism evidence="1 2">
    <name type="scientific">Actinomycetospora straminea</name>
    <dbReference type="NCBI Taxonomy" id="663607"/>
    <lineage>
        <taxon>Bacteria</taxon>
        <taxon>Bacillati</taxon>
        <taxon>Actinomycetota</taxon>
        <taxon>Actinomycetes</taxon>
        <taxon>Pseudonocardiales</taxon>
        <taxon>Pseudonocardiaceae</taxon>
        <taxon>Actinomycetospora</taxon>
    </lineage>
</organism>
<dbReference type="InterPro" id="IPR029033">
    <property type="entry name" value="His_PPase_superfam"/>
</dbReference>
<gene>
    <name evidence="1" type="ORF">GCM10023203_24830</name>
</gene>
<dbReference type="Proteomes" id="UP001500457">
    <property type="component" value="Unassembled WGS sequence"/>
</dbReference>
<accession>A0ABP9EDJ9</accession>
<sequence>MRLHLLAHAATAAAREARFPADEPLDTGGRRAAAELAGRLGEPARVWCAPSARCRGTATLVLPGRVADGEAPAGPDPGAWAGRAPADLAAEDPAALQAWLTDPDAAPPGGESLAAHVARVGSWMDALPREDRTVGLAVVDPPVVRAAVAHALGAGPAAAWRVDVAPLTLAVLTGGSGRWNLRSLGAATS</sequence>
<dbReference type="Pfam" id="PF00300">
    <property type="entry name" value="His_Phos_1"/>
    <property type="match status" value="1"/>
</dbReference>
<evidence type="ECO:0000313" key="2">
    <source>
        <dbReference type="Proteomes" id="UP001500457"/>
    </source>
</evidence>
<name>A0ABP9EDJ9_9PSEU</name>
<keyword evidence="2" id="KW-1185">Reference proteome</keyword>
<evidence type="ECO:0000313" key="1">
    <source>
        <dbReference type="EMBL" id="GAA4873955.1"/>
    </source>
</evidence>
<dbReference type="SUPFAM" id="SSF53254">
    <property type="entry name" value="Phosphoglycerate mutase-like"/>
    <property type="match status" value="1"/>
</dbReference>
<comment type="caution">
    <text evidence="1">The sequence shown here is derived from an EMBL/GenBank/DDBJ whole genome shotgun (WGS) entry which is preliminary data.</text>
</comment>
<dbReference type="RefSeq" id="WP_274230746.1">
    <property type="nucleotide sequence ID" value="NZ_BAABHQ010000005.1"/>
</dbReference>
<reference evidence="2" key="1">
    <citation type="journal article" date="2019" name="Int. J. Syst. Evol. Microbiol.">
        <title>The Global Catalogue of Microorganisms (GCM) 10K type strain sequencing project: providing services to taxonomists for standard genome sequencing and annotation.</title>
        <authorList>
            <consortium name="The Broad Institute Genomics Platform"/>
            <consortium name="The Broad Institute Genome Sequencing Center for Infectious Disease"/>
            <person name="Wu L."/>
            <person name="Ma J."/>
        </authorList>
    </citation>
    <scope>NUCLEOTIDE SEQUENCE [LARGE SCALE GENOMIC DNA]</scope>
    <source>
        <strain evidence="2">JCM 17983</strain>
    </source>
</reference>
<dbReference type="EMBL" id="BAABHQ010000005">
    <property type="protein sequence ID" value="GAA4873955.1"/>
    <property type="molecule type" value="Genomic_DNA"/>
</dbReference>
<dbReference type="Gene3D" id="3.40.50.1240">
    <property type="entry name" value="Phosphoglycerate mutase-like"/>
    <property type="match status" value="1"/>
</dbReference>
<protein>
    <submittedName>
        <fullName evidence="1">Histidine phosphatase family protein</fullName>
    </submittedName>
</protein>
<dbReference type="SMART" id="SM00855">
    <property type="entry name" value="PGAM"/>
    <property type="match status" value="1"/>
</dbReference>
<dbReference type="InterPro" id="IPR013078">
    <property type="entry name" value="His_Pase_superF_clade-1"/>
</dbReference>
<proteinExistence type="predicted"/>